<dbReference type="InterPro" id="IPR036273">
    <property type="entry name" value="CRAL/TRIO_N_dom_sf"/>
</dbReference>
<reference evidence="3" key="1">
    <citation type="submission" date="2025-08" db="UniProtKB">
        <authorList>
            <consortium name="RefSeq"/>
        </authorList>
    </citation>
    <scope>IDENTIFICATION</scope>
</reference>
<dbReference type="Gene3D" id="1.10.8.20">
    <property type="entry name" value="N-terminal domain of phosphatidylinositol transfer protein sec14p"/>
    <property type="match status" value="1"/>
</dbReference>
<dbReference type="PANTHER" id="PTHR10174:SF208">
    <property type="entry name" value="CRAL-TRIO DOMAIN-CONTAINING PROTEIN DDB_G0278031"/>
    <property type="match status" value="1"/>
</dbReference>
<proteinExistence type="predicted"/>
<dbReference type="Pfam" id="PF00650">
    <property type="entry name" value="CRAL_TRIO"/>
    <property type="match status" value="1"/>
</dbReference>
<organism evidence="2 3">
    <name type="scientific">Galendromus occidentalis</name>
    <name type="common">western predatory mite</name>
    <dbReference type="NCBI Taxonomy" id="34638"/>
    <lineage>
        <taxon>Eukaryota</taxon>
        <taxon>Metazoa</taxon>
        <taxon>Ecdysozoa</taxon>
        <taxon>Arthropoda</taxon>
        <taxon>Chelicerata</taxon>
        <taxon>Arachnida</taxon>
        <taxon>Acari</taxon>
        <taxon>Parasitiformes</taxon>
        <taxon>Mesostigmata</taxon>
        <taxon>Gamasina</taxon>
        <taxon>Phytoseioidea</taxon>
        <taxon>Phytoseiidae</taxon>
        <taxon>Typhlodrominae</taxon>
        <taxon>Galendromus</taxon>
    </lineage>
</organism>
<dbReference type="Proteomes" id="UP000694867">
    <property type="component" value="Unplaced"/>
</dbReference>
<dbReference type="AlphaFoldDB" id="A0AAJ6VUL2"/>
<evidence type="ECO:0000313" key="2">
    <source>
        <dbReference type="Proteomes" id="UP000694867"/>
    </source>
</evidence>
<keyword evidence="2" id="KW-1185">Reference proteome</keyword>
<dbReference type="Gene3D" id="1.20.5.1200">
    <property type="entry name" value="Alpha-tocopherol transfer"/>
    <property type="match status" value="1"/>
</dbReference>
<dbReference type="GeneID" id="100908105"/>
<dbReference type="KEGG" id="goe:100908105"/>
<dbReference type="InterPro" id="IPR036865">
    <property type="entry name" value="CRAL-TRIO_dom_sf"/>
</dbReference>
<evidence type="ECO:0000259" key="1">
    <source>
        <dbReference type="PROSITE" id="PS50191"/>
    </source>
</evidence>
<dbReference type="PROSITE" id="PS50191">
    <property type="entry name" value="CRAL_TRIO"/>
    <property type="match status" value="1"/>
</dbReference>
<protein>
    <submittedName>
        <fullName evidence="3">Clavesin-2-like</fullName>
    </submittedName>
</protein>
<dbReference type="PRINTS" id="PR00180">
    <property type="entry name" value="CRETINALDHBP"/>
</dbReference>
<dbReference type="SUPFAM" id="SSF52087">
    <property type="entry name" value="CRAL/TRIO domain"/>
    <property type="match status" value="1"/>
</dbReference>
<dbReference type="SUPFAM" id="SSF46938">
    <property type="entry name" value="CRAL/TRIO N-terminal domain"/>
    <property type="match status" value="1"/>
</dbReference>
<dbReference type="CDD" id="cd00170">
    <property type="entry name" value="SEC14"/>
    <property type="match status" value="1"/>
</dbReference>
<accession>A0AAJ6VUL2</accession>
<dbReference type="PANTHER" id="PTHR10174">
    <property type="entry name" value="ALPHA-TOCOPHEROL TRANSFER PROTEIN-RELATED"/>
    <property type="match status" value="1"/>
</dbReference>
<gene>
    <name evidence="3" type="primary">LOC100908105</name>
</gene>
<dbReference type="InterPro" id="IPR001251">
    <property type="entry name" value="CRAL-TRIO_dom"/>
</dbReference>
<dbReference type="GO" id="GO:0016020">
    <property type="term" value="C:membrane"/>
    <property type="evidence" value="ECO:0007669"/>
    <property type="project" value="TreeGrafter"/>
</dbReference>
<dbReference type="Gene3D" id="3.40.525.10">
    <property type="entry name" value="CRAL-TRIO lipid binding domain"/>
    <property type="match status" value="1"/>
</dbReference>
<dbReference type="RefSeq" id="XP_003737117.1">
    <property type="nucleotide sequence ID" value="XM_003737069.1"/>
</dbReference>
<feature type="domain" description="CRAL-TRIO" evidence="1">
    <location>
        <begin position="100"/>
        <end position="267"/>
    </location>
</feature>
<sequence length="293" mass="33833">MANLFLESMQNDGEWPWEEKAREQLNDDPETYEQKLSALKDKIKAWSATQPKLRPQLDDSFLMAFLRTRKFDERLAFKSYKNFYRVRLCNPGKLFVVGRGPKFYSKYYDKPIVSLLKQRNPLDGSLVFIYSFRNFNIGENSMIDVFNAIFLIIMEVVVDPSVQTHGIRIIIDFTGVSFAAVKSVMAKMYYHKASQLAQTSCPWHVKGFHALETPKWILGMARILQLAFLPREQRDVMHFHGRLAELHDFVSPSILPDILGGSAGKWEGSWMKEAVEKIHDGVVKKSHYGFVES</sequence>
<evidence type="ECO:0000313" key="3">
    <source>
        <dbReference type="RefSeq" id="XP_003737117.1"/>
    </source>
</evidence>
<dbReference type="GO" id="GO:1902936">
    <property type="term" value="F:phosphatidylinositol bisphosphate binding"/>
    <property type="evidence" value="ECO:0007669"/>
    <property type="project" value="TreeGrafter"/>
</dbReference>
<name>A0AAJ6VUL2_9ACAR</name>